<proteinExistence type="inferred from homology"/>
<dbReference type="Pfam" id="PF08281">
    <property type="entry name" value="Sigma70_r4_2"/>
    <property type="match status" value="1"/>
</dbReference>
<reference evidence="7 8" key="1">
    <citation type="journal article" date="2013" name="Stand. Genomic Sci.">
        <title>Genomic Encyclopedia of Type Strains, Phase I: The one thousand microbial genomes (KMG-I) project.</title>
        <authorList>
            <person name="Kyrpides N.C."/>
            <person name="Woyke T."/>
            <person name="Eisen J.A."/>
            <person name="Garrity G."/>
            <person name="Lilburn T.G."/>
            <person name="Beck B.J."/>
            <person name="Whitman W.B."/>
            <person name="Hugenholtz P."/>
            <person name="Klenk H.P."/>
        </authorList>
    </citation>
    <scope>NUCLEOTIDE SEQUENCE [LARGE SCALE GENOMIC DNA]</scope>
    <source>
        <strain evidence="7 8">DSM 13484</strain>
    </source>
</reference>
<dbReference type="InterPro" id="IPR013325">
    <property type="entry name" value="RNA_pol_sigma_r2"/>
</dbReference>
<keyword evidence="2" id="KW-0805">Transcription regulation</keyword>
<organism evidence="7 8">
    <name type="scientific">Chitinophaga japonensis</name>
    <name type="common">Flexibacter japonensis</name>
    <dbReference type="NCBI Taxonomy" id="104662"/>
    <lineage>
        <taxon>Bacteria</taxon>
        <taxon>Pseudomonadati</taxon>
        <taxon>Bacteroidota</taxon>
        <taxon>Chitinophagia</taxon>
        <taxon>Chitinophagales</taxon>
        <taxon>Chitinophagaceae</taxon>
        <taxon>Chitinophaga</taxon>
    </lineage>
</organism>
<keyword evidence="3" id="KW-0731">Sigma factor</keyword>
<comment type="similarity">
    <text evidence="1">Belongs to the sigma-70 factor family. ECF subfamily.</text>
</comment>
<evidence type="ECO:0000256" key="3">
    <source>
        <dbReference type="ARBA" id="ARBA00023082"/>
    </source>
</evidence>
<evidence type="ECO:0000313" key="7">
    <source>
        <dbReference type="EMBL" id="TWI91006.1"/>
    </source>
</evidence>
<dbReference type="NCBIfam" id="TIGR02937">
    <property type="entry name" value="sigma70-ECF"/>
    <property type="match status" value="1"/>
</dbReference>
<dbReference type="InterPro" id="IPR036388">
    <property type="entry name" value="WH-like_DNA-bd_sf"/>
</dbReference>
<dbReference type="InterPro" id="IPR013324">
    <property type="entry name" value="RNA_pol_sigma_r3/r4-like"/>
</dbReference>
<dbReference type="InterPro" id="IPR014284">
    <property type="entry name" value="RNA_pol_sigma-70_dom"/>
</dbReference>
<dbReference type="Proteomes" id="UP000316778">
    <property type="component" value="Unassembled WGS sequence"/>
</dbReference>
<dbReference type="InterPro" id="IPR007627">
    <property type="entry name" value="RNA_pol_sigma70_r2"/>
</dbReference>
<evidence type="ECO:0000256" key="4">
    <source>
        <dbReference type="ARBA" id="ARBA00023163"/>
    </source>
</evidence>
<dbReference type="GO" id="GO:0006352">
    <property type="term" value="P:DNA-templated transcription initiation"/>
    <property type="evidence" value="ECO:0007669"/>
    <property type="project" value="InterPro"/>
</dbReference>
<dbReference type="Pfam" id="PF04542">
    <property type="entry name" value="Sigma70_r2"/>
    <property type="match status" value="1"/>
</dbReference>
<protein>
    <submittedName>
        <fullName evidence="7">RNA polymerase sigma-70 factor (ECF subfamily)</fullName>
    </submittedName>
</protein>
<keyword evidence="8" id="KW-1185">Reference proteome</keyword>
<dbReference type="InterPro" id="IPR039425">
    <property type="entry name" value="RNA_pol_sigma-70-like"/>
</dbReference>
<comment type="caution">
    <text evidence="7">The sequence shown here is derived from an EMBL/GenBank/DDBJ whole genome shotgun (WGS) entry which is preliminary data.</text>
</comment>
<dbReference type="Gene3D" id="1.10.1740.10">
    <property type="match status" value="1"/>
</dbReference>
<dbReference type="RefSeq" id="WP_145710181.1">
    <property type="nucleotide sequence ID" value="NZ_BAAAFY010000001.1"/>
</dbReference>
<accession>A0A562TD56</accession>
<feature type="domain" description="RNA polymerase sigma-70 region 2" evidence="5">
    <location>
        <begin position="24"/>
        <end position="89"/>
    </location>
</feature>
<dbReference type="PANTHER" id="PTHR43133">
    <property type="entry name" value="RNA POLYMERASE ECF-TYPE SIGMA FACTO"/>
    <property type="match status" value="1"/>
</dbReference>
<evidence type="ECO:0000259" key="5">
    <source>
        <dbReference type="Pfam" id="PF04542"/>
    </source>
</evidence>
<dbReference type="OrthoDB" id="659948at2"/>
<keyword evidence="4" id="KW-0804">Transcription</keyword>
<dbReference type="AlphaFoldDB" id="A0A562TD56"/>
<evidence type="ECO:0000313" key="8">
    <source>
        <dbReference type="Proteomes" id="UP000316778"/>
    </source>
</evidence>
<dbReference type="Gene3D" id="1.10.10.10">
    <property type="entry name" value="Winged helix-like DNA-binding domain superfamily/Winged helix DNA-binding domain"/>
    <property type="match status" value="1"/>
</dbReference>
<dbReference type="SUPFAM" id="SSF88946">
    <property type="entry name" value="Sigma2 domain of RNA polymerase sigma factors"/>
    <property type="match status" value="1"/>
</dbReference>
<dbReference type="SUPFAM" id="SSF88659">
    <property type="entry name" value="Sigma3 and sigma4 domains of RNA polymerase sigma factors"/>
    <property type="match status" value="1"/>
</dbReference>
<sequence>MEKLSDSRLIDLVRGDNQHAFTTLVNRYWENMYRHIHAKLRHEEDTKDILQEIFITVWKNRGHLYVDDNGTLGAYLYRAARYCIIDYFGRPKTAICDEAQLHALLAQEVTLSAHELLVSKEMEQRVNDALSRLPERLQLPYRLSRYQHLTNKEIAARLSLSEQTVKNNISLTLQRLRLSIHEKDGFAILFILLVTHPS</sequence>
<dbReference type="GO" id="GO:0016987">
    <property type="term" value="F:sigma factor activity"/>
    <property type="evidence" value="ECO:0007669"/>
    <property type="project" value="UniProtKB-KW"/>
</dbReference>
<dbReference type="InterPro" id="IPR013249">
    <property type="entry name" value="RNA_pol_sigma70_r4_t2"/>
</dbReference>
<name>A0A562TD56_CHIJA</name>
<evidence type="ECO:0000259" key="6">
    <source>
        <dbReference type="Pfam" id="PF08281"/>
    </source>
</evidence>
<feature type="domain" description="RNA polymerase sigma factor 70 region 4 type 2" evidence="6">
    <location>
        <begin position="125"/>
        <end position="176"/>
    </location>
</feature>
<gene>
    <name evidence="7" type="ORF">LX66_0367</name>
</gene>
<evidence type="ECO:0000256" key="2">
    <source>
        <dbReference type="ARBA" id="ARBA00023015"/>
    </source>
</evidence>
<dbReference type="GO" id="GO:0003677">
    <property type="term" value="F:DNA binding"/>
    <property type="evidence" value="ECO:0007669"/>
    <property type="project" value="InterPro"/>
</dbReference>
<evidence type="ECO:0000256" key="1">
    <source>
        <dbReference type="ARBA" id="ARBA00010641"/>
    </source>
</evidence>
<dbReference type="EMBL" id="VLLG01000002">
    <property type="protein sequence ID" value="TWI91006.1"/>
    <property type="molecule type" value="Genomic_DNA"/>
</dbReference>
<dbReference type="PANTHER" id="PTHR43133:SF46">
    <property type="entry name" value="RNA POLYMERASE SIGMA-70 FACTOR ECF SUBFAMILY"/>
    <property type="match status" value="1"/>
</dbReference>